<dbReference type="Proteomes" id="UP000635726">
    <property type="component" value="Unassembled WGS sequence"/>
</dbReference>
<sequence>MRGLWGLGGGQDRLTTQTWNNVQRTVYLWFGPVGVLACAAALATQWHSMDPFDRVALPLLALELLLTTTALAVRVMSVAAATRITFLCTTAYFLVGLNHQFWWFVPHYQMLSESTFWFAVLYATAFIAFRGERAIQVCAGIFAASLVICGVQLGLLGGRGQLTFRMVASCVQFLISSGVLVVAQYAVGKLRQQLDQVRAAAYLDALTGLPNRRYAQGQLEDLLAAGRSFSLVMLDIDHFKQVNDTYGHQAGDMVLRETARVVGRHLHGTQFMARWGGEEFVLVLPGLHKREGKQLAEAARRDLYEHVFDQVGGLTASFGVSEFAVGDDLEKVMRRADAALYAAKRQGRNGVRVAMEDGRLTRLDLPDADTALDTAPGADTAPGTAARQDRREARQAARRMPGD</sequence>
<reference evidence="4" key="2">
    <citation type="submission" date="2020-09" db="EMBL/GenBank/DDBJ databases">
        <authorList>
            <person name="Sun Q."/>
            <person name="Ohkuma M."/>
        </authorList>
    </citation>
    <scope>NUCLEOTIDE SEQUENCE</scope>
    <source>
        <strain evidence="4">JCM 14371</strain>
    </source>
</reference>
<organism evidence="4 5">
    <name type="scientific">Deinococcus aquiradiocola</name>
    <dbReference type="NCBI Taxonomy" id="393059"/>
    <lineage>
        <taxon>Bacteria</taxon>
        <taxon>Thermotogati</taxon>
        <taxon>Deinococcota</taxon>
        <taxon>Deinococci</taxon>
        <taxon>Deinococcales</taxon>
        <taxon>Deinococcaceae</taxon>
        <taxon>Deinococcus</taxon>
    </lineage>
</organism>
<dbReference type="SUPFAM" id="SSF55073">
    <property type="entry name" value="Nucleotide cyclase"/>
    <property type="match status" value="1"/>
</dbReference>
<dbReference type="PANTHER" id="PTHR45138:SF9">
    <property type="entry name" value="DIGUANYLATE CYCLASE DGCM-RELATED"/>
    <property type="match status" value="1"/>
</dbReference>
<accession>A0A917UV51</accession>
<dbReference type="Gene3D" id="3.30.70.270">
    <property type="match status" value="1"/>
</dbReference>
<feature type="transmembrane region" description="Helical" evidence="2">
    <location>
        <begin position="55"/>
        <end position="73"/>
    </location>
</feature>
<evidence type="ECO:0000313" key="4">
    <source>
        <dbReference type="EMBL" id="GGJ87614.1"/>
    </source>
</evidence>
<dbReference type="GO" id="GO:0052621">
    <property type="term" value="F:diguanylate cyclase activity"/>
    <property type="evidence" value="ECO:0007669"/>
    <property type="project" value="TreeGrafter"/>
</dbReference>
<evidence type="ECO:0000256" key="2">
    <source>
        <dbReference type="SAM" id="Phobius"/>
    </source>
</evidence>
<proteinExistence type="predicted"/>
<feature type="compositionally biased region" description="Low complexity" evidence="1">
    <location>
        <begin position="368"/>
        <end position="386"/>
    </location>
</feature>
<feature type="transmembrane region" description="Helical" evidence="2">
    <location>
        <begin position="85"/>
        <end position="105"/>
    </location>
</feature>
<feature type="transmembrane region" description="Helical" evidence="2">
    <location>
        <begin position="162"/>
        <end position="183"/>
    </location>
</feature>
<name>A0A917UV51_9DEIO</name>
<keyword evidence="2" id="KW-0812">Transmembrane</keyword>
<dbReference type="EMBL" id="BMOE01000018">
    <property type="protein sequence ID" value="GGJ87614.1"/>
    <property type="molecule type" value="Genomic_DNA"/>
</dbReference>
<feature type="transmembrane region" description="Helical" evidence="2">
    <location>
        <begin position="136"/>
        <end position="156"/>
    </location>
</feature>
<evidence type="ECO:0000313" key="5">
    <source>
        <dbReference type="Proteomes" id="UP000635726"/>
    </source>
</evidence>
<reference evidence="4" key="1">
    <citation type="journal article" date="2014" name="Int. J. Syst. Evol. Microbiol.">
        <title>Complete genome sequence of Corynebacterium casei LMG S-19264T (=DSM 44701T), isolated from a smear-ripened cheese.</title>
        <authorList>
            <consortium name="US DOE Joint Genome Institute (JGI-PGF)"/>
            <person name="Walter F."/>
            <person name="Albersmeier A."/>
            <person name="Kalinowski J."/>
            <person name="Ruckert C."/>
        </authorList>
    </citation>
    <scope>NUCLEOTIDE SEQUENCE</scope>
    <source>
        <strain evidence="4">JCM 14371</strain>
    </source>
</reference>
<keyword evidence="5" id="KW-1185">Reference proteome</keyword>
<dbReference type="AlphaFoldDB" id="A0A917UV51"/>
<dbReference type="NCBIfam" id="TIGR00254">
    <property type="entry name" value="GGDEF"/>
    <property type="match status" value="1"/>
</dbReference>
<comment type="caution">
    <text evidence="4">The sequence shown here is derived from an EMBL/GenBank/DDBJ whole genome shotgun (WGS) entry which is preliminary data.</text>
</comment>
<dbReference type="RefSeq" id="WP_188964563.1">
    <property type="nucleotide sequence ID" value="NZ_BMOE01000018.1"/>
</dbReference>
<evidence type="ECO:0000256" key="1">
    <source>
        <dbReference type="SAM" id="MobiDB-lite"/>
    </source>
</evidence>
<dbReference type="PANTHER" id="PTHR45138">
    <property type="entry name" value="REGULATORY COMPONENTS OF SENSORY TRANSDUCTION SYSTEM"/>
    <property type="match status" value="1"/>
</dbReference>
<feature type="transmembrane region" description="Helical" evidence="2">
    <location>
        <begin position="111"/>
        <end position="129"/>
    </location>
</feature>
<dbReference type="SMART" id="SM00267">
    <property type="entry name" value="GGDEF"/>
    <property type="match status" value="1"/>
</dbReference>
<feature type="region of interest" description="Disordered" evidence="1">
    <location>
        <begin position="367"/>
        <end position="403"/>
    </location>
</feature>
<protein>
    <recommendedName>
        <fullName evidence="3">GGDEF domain-containing protein</fullName>
    </recommendedName>
</protein>
<dbReference type="FunFam" id="3.30.70.270:FF:000001">
    <property type="entry name" value="Diguanylate cyclase domain protein"/>
    <property type="match status" value="1"/>
</dbReference>
<dbReference type="InterPro" id="IPR029787">
    <property type="entry name" value="Nucleotide_cyclase"/>
</dbReference>
<dbReference type="InterPro" id="IPR050469">
    <property type="entry name" value="Diguanylate_Cyclase"/>
</dbReference>
<feature type="transmembrane region" description="Helical" evidence="2">
    <location>
        <begin position="26"/>
        <end position="43"/>
    </location>
</feature>
<dbReference type="InterPro" id="IPR000160">
    <property type="entry name" value="GGDEF_dom"/>
</dbReference>
<dbReference type="PROSITE" id="PS50887">
    <property type="entry name" value="GGDEF"/>
    <property type="match status" value="1"/>
</dbReference>
<dbReference type="Pfam" id="PF00990">
    <property type="entry name" value="GGDEF"/>
    <property type="match status" value="1"/>
</dbReference>
<gene>
    <name evidence="4" type="ORF">GCM10008939_34650</name>
</gene>
<evidence type="ECO:0000259" key="3">
    <source>
        <dbReference type="PROSITE" id="PS50887"/>
    </source>
</evidence>
<feature type="compositionally biased region" description="Basic and acidic residues" evidence="1">
    <location>
        <begin position="387"/>
        <end position="403"/>
    </location>
</feature>
<keyword evidence="2" id="KW-0472">Membrane</keyword>
<dbReference type="CDD" id="cd01949">
    <property type="entry name" value="GGDEF"/>
    <property type="match status" value="1"/>
</dbReference>
<feature type="domain" description="GGDEF" evidence="3">
    <location>
        <begin position="227"/>
        <end position="356"/>
    </location>
</feature>
<keyword evidence="2" id="KW-1133">Transmembrane helix</keyword>
<dbReference type="InterPro" id="IPR043128">
    <property type="entry name" value="Rev_trsase/Diguanyl_cyclase"/>
</dbReference>